<organism evidence="1 2">
    <name type="scientific">Cyanoderma ruficeps</name>
    <name type="common">rufous-capped babbler</name>
    <dbReference type="NCBI Taxonomy" id="181631"/>
    <lineage>
        <taxon>Eukaryota</taxon>
        <taxon>Metazoa</taxon>
        <taxon>Chordata</taxon>
        <taxon>Craniata</taxon>
        <taxon>Vertebrata</taxon>
        <taxon>Euteleostomi</taxon>
        <taxon>Archelosauria</taxon>
        <taxon>Archosauria</taxon>
        <taxon>Dinosauria</taxon>
        <taxon>Saurischia</taxon>
        <taxon>Theropoda</taxon>
        <taxon>Coelurosauria</taxon>
        <taxon>Aves</taxon>
        <taxon>Neognathae</taxon>
        <taxon>Neoaves</taxon>
        <taxon>Telluraves</taxon>
        <taxon>Australaves</taxon>
        <taxon>Passeriformes</taxon>
        <taxon>Sylvioidea</taxon>
        <taxon>Timaliidae</taxon>
        <taxon>Cyanoderma</taxon>
    </lineage>
</organism>
<sequence length="94" mass="9723">GHCVPSTLSATLSVCLQKRWGKPWSSVPKTSLWLCGNSSSGAAAQAELLLQCSGDTGAQPSTTVCPLPVGHTSGRHSGRGFAKGAQPLLFLVYL</sequence>
<keyword evidence="2" id="KW-1185">Reference proteome</keyword>
<protein>
    <submittedName>
        <fullName evidence="1">Uncharacterized protein</fullName>
    </submittedName>
</protein>
<dbReference type="AlphaFoldDB" id="A0A8C3QRP3"/>
<dbReference type="Ensembl" id="ENSCRFT00000010692.1">
    <property type="protein sequence ID" value="ENSCRFP00000010325.1"/>
    <property type="gene ID" value="ENSCRFG00000008072.1"/>
</dbReference>
<accession>A0A8C3QRP3</accession>
<name>A0A8C3QRP3_9PASS</name>
<evidence type="ECO:0000313" key="2">
    <source>
        <dbReference type="Proteomes" id="UP000694396"/>
    </source>
</evidence>
<evidence type="ECO:0000313" key="1">
    <source>
        <dbReference type="Ensembl" id="ENSCRFP00000010325.1"/>
    </source>
</evidence>
<reference evidence="1" key="2">
    <citation type="submission" date="2025-09" db="UniProtKB">
        <authorList>
            <consortium name="Ensembl"/>
        </authorList>
    </citation>
    <scope>IDENTIFICATION</scope>
</reference>
<dbReference type="Proteomes" id="UP000694396">
    <property type="component" value="Unplaced"/>
</dbReference>
<reference evidence="1" key="1">
    <citation type="submission" date="2025-08" db="UniProtKB">
        <authorList>
            <consortium name="Ensembl"/>
        </authorList>
    </citation>
    <scope>IDENTIFICATION</scope>
</reference>
<proteinExistence type="predicted"/>